<dbReference type="InterPro" id="IPR015422">
    <property type="entry name" value="PyrdxlP-dep_Trfase_small"/>
</dbReference>
<proteinExistence type="predicted"/>
<dbReference type="GO" id="GO:0004069">
    <property type="term" value="F:L-aspartate:2-oxoglutarate aminotransferase activity"/>
    <property type="evidence" value="ECO:0007669"/>
    <property type="project" value="InterPro"/>
</dbReference>
<dbReference type="PANTHER" id="PTHR43799">
    <property type="entry name" value="AMINOTRANSFERASE, PUTATIVE-RELATED"/>
    <property type="match status" value="1"/>
</dbReference>
<sequence>MRGVPQVGGGRGVRPGTEPTCCTAFDGERRMVSFHSLRRDELAALHARHQQEYAELQSKKLALDLTRGKPSSEQLALSNALLSLPGDDYRDEDGTDTRNYGGQHGLPGLRAIFGELLGIPVPNLIAGNNSSLEMMHDVIVFSMLHGGVDSPRPWKDEPTVKFLCPVPGYDRHFAINESLGIEMISIPMRDDGPDVDLVEELVAVDPAIKGMWAVPVFSNPTGVTYSWETARRLVQMHTAANDFRLFWDNAYAVHTLTLDFVRQIDVLGLAATAGNPNRPYVFASTSKITFAGAGVSFFGGSLGNIAWYLQYAGKKSIGPDKVNQLRHLRFFGDADGVRLQMLRHQQILAPKFALALEILDKRLRDSQIASWTEPKGGYFISLDVLPGTARRTVALAKDAGIAVTEAGASFPYRKDPDDKNIRIAPTFPSIPDLRDAIDGLATCALLAATESLLARAGVGARR</sequence>
<dbReference type="InterPro" id="IPR024551">
    <property type="entry name" value="AspAT_Ic"/>
</dbReference>
<dbReference type="Gene3D" id="3.40.640.10">
    <property type="entry name" value="Type I PLP-dependent aspartate aminotransferase-like (Major domain)"/>
    <property type="match status" value="1"/>
</dbReference>
<name>A0A7R7JFI0_9MYCO</name>
<dbReference type="InterPro" id="IPR015421">
    <property type="entry name" value="PyrdxlP-dep_Trfase_major"/>
</dbReference>
<evidence type="ECO:0000313" key="2">
    <source>
        <dbReference type="Proteomes" id="UP000595446"/>
    </source>
</evidence>
<dbReference type="Proteomes" id="UP000595446">
    <property type="component" value="Chromosome"/>
</dbReference>
<dbReference type="EMBL" id="AP024237">
    <property type="protein sequence ID" value="BCO33830.1"/>
    <property type="molecule type" value="Genomic_DNA"/>
</dbReference>
<dbReference type="PANTHER" id="PTHR43799:SF1">
    <property type="entry name" value="ASPARTATE AMINOTRANSFERASE"/>
    <property type="match status" value="1"/>
</dbReference>
<keyword evidence="1" id="KW-0808">Transferase</keyword>
<organism evidence="1 2">
    <name type="scientific">Mycobacterium heckeshornense</name>
    <dbReference type="NCBI Taxonomy" id="110505"/>
    <lineage>
        <taxon>Bacteria</taxon>
        <taxon>Bacillati</taxon>
        <taxon>Actinomycetota</taxon>
        <taxon>Actinomycetes</taxon>
        <taxon>Mycobacteriales</taxon>
        <taxon>Mycobacteriaceae</taxon>
        <taxon>Mycobacterium</taxon>
    </lineage>
</organism>
<keyword evidence="1" id="KW-0032">Aminotransferase</keyword>
<dbReference type="Pfam" id="PF12897">
    <property type="entry name" value="Asp_aminotransf"/>
    <property type="match status" value="1"/>
</dbReference>
<accession>A0A7R7JFI0</accession>
<keyword evidence="2" id="KW-1185">Reference proteome</keyword>
<evidence type="ECO:0000313" key="1">
    <source>
        <dbReference type="EMBL" id="BCO33830.1"/>
    </source>
</evidence>
<dbReference type="Gene3D" id="3.90.1150.10">
    <property type="entry name" value="Aspartate Aminotransferase, domain 1"/>
    <property type="match status" value="1"/>
</dbReference>
<gene>
    <name evidence="1" type="ORF">MHEC_02630</name>
</gene>
<protein>
    <submittedName>
        <fullName evidence="1">Aminotransferase</fullName>
    </submittedName>
</protein>
<dbReference type="SUPFAM" id="SSF53383">
    <property type="entry name" value="PLP-dependent transferases"/>
    <property type="match status" value="1"/>
</dbReference>
<reference evidence="1 2" key="1">
    <citation type="submission" date="2020-12" db="EMBL/GenBank/DDBJ databases">
        <title>Complete genome sequence of Mycobacterium heckeshornense JCM 15655T, closely related to a pathogenic non-tuberculous mycobacterial species Mycobacterium xenopi.</title>
        <authorList>
            <person name="Yoshida M."/>
            <person name="Fukano H."/>
            <person name="Asakura T."/>
            <person name="Suzuki M."/>
            <person name="Hoshino Y."/>
        </authorList>
    </citation>
    <scope>NUCLEOTIDE SEQUENCE [LARGE SCALE GENOMIC DNA]</scope>
    <source>
        <strain evidence="1 2">JCM 15655</strain>
    </source>
</reference>
<dbReference type="AlphaFoldDB" id="A0A7R7JFI0"/>
<dbReference type="InterPro" id="IPR015424">
    <property type="entry name" value="PyrdxlP-dep_Trfase"/>
</dbReference>